<gene>
    <name evidence="4" type="ORF">ACRE_056290</name>
</gene>
<name>A0A086T2P0_HAPC1</name>
<evidence type="ECO:0000256" key="1">
    <source>
        <dbReference type="ARBA" id="ARBA00038158"/>
    </source>
</evidence>
<feature type="compositionally biased region" description="Basic and acidic residues" evidence="2">
    <location>
        <begin position="505"/>
        <end position="522"/>
    </location>
</feature>
<dbReference type="InterPro" id="IPR013216">
    <property type="entry name" value="Methyltransf_11"/>
</dbReference>
<dbReference type="OrthoDB" id="10256176at2759"/>
<feature type="compositionally biased region" description="Polar residues" evidence="2">
    <location>
        <begin position="100"/>
        <end position="111"/>
    </location>
</feature>
<dbReference type="SUPFAM" id="SSF53335">
    <property type="entry name" value="S-adenosyl-L-methionine-dependent methyltransferases"/>
    <property type="match status" value="1"/>
</dbReference>
<proteinExistence type="inferred from homology"/>
<dbReference type="AlphaFoldDB" id="A0A086T2P0"/>
<organism evidence="4 5">
    <name type="scientific">Hapsidospora chrysogenum (strain ATCC 11550 / CBS 779.69 / DSM 880 / IAM 14645 / JCM 23072 / IMI 49137)</name>
    <name type="common">Acremonium chrysogenum</name>
    <dbReference type="NCBI Taxonomy" id="857340"/>
    <lineage>
        <taxon>Eukaryota</taxon>
        <taxon>Fungi</taxon>
        <taxon>Dikarya</taxon>
        <taxon>Ascomycota</taxon>
        <taxon>Pezizomycotina</taxon>
        <taxon>Sordariomycetes</taxon>
        <taxon>Hypocreomycetidae</taxon>
        <taxon>Hypocreales</taxon>
        <taxon>Bionectriaceae</taxon>
        <taxon>Hapsidospora</taxon>
    </lineage>
</organism>
<feature type="compositionally biased region" description="Polar residues" evidence="2">
    <location>
        <begin position="7"/>
        <end position="21"/>
    </location>
</feature>
<evidence type="ECO:0000313" key="5">
    <source>
        <dbReference type="Proteomes" id="UP000029964"/>
    </source>
</evidence>
<dbReference type="CDD" id="cd02440">
    <property type="entry name" value="AdoMet_MTases"/>
    <property type="match status" value="1"/>
</dbReference>
<feature type="domain" description="Methyltransferase type 11" evidence="3">
    <location>
        <begin position="728"/>
        <end position="799"/>
    </location>
</feature>
<dbReference type="HOGENOM" id="CLU_005788_0_0_1"/>
<accession>A0A086T2P0</accession>
<feature type="region of interest" description="Disordered" evidence="2">
    <location>
        <begin position="1"/>
        <end position="50"/>
    </location>
</feature>
<dbReference type="EMBL" id="JPKY01000065">
    <property type="protein sequence ID" value="KFH43622.1"/>
    <property type="molecule type" value="Genomic_DNA"/>
</dbReference>
<comment type="similarity">
    <text evidence="1">Belongs to the methyltransferase superfamily. LaeA methyltransferase family.</text>
</comment>
<comment type="caution">
    <text evidence="4">The sequence shown here is derived from an EMBL/GenBank/DDBJ whole genome shotgun (WGS) entry which is preliminary data.</text>
</comment>
<feature type="compositionally biased region" description="Polar residues" evidence="2">
    <location>
        <begin position="133"/>
        <end position="147"/>
    </location>
</feature>
<sequence>MADTLRLPTQSSLARRQNTLNPIIEEDSDDCQSPRHGMGQGHGHQARRADTSHLKIEAWLSPMSDHFPTPRGVNYLSAPILPSSPSASSADDSSPAASSNPWNRTSLGTENTEFEDLYDVSDDESTNRRPLQRKSSVGKSSAQTKQPTRLVIPDSRTQEQQSALEEFKKIASPVPLTPSAQLPMSPAQVRFMDKQQAQDVPTVSAPPSLDGSLTSEQLAAMSAPPTPVLDNDDDDDQKPPENAWSGVQLQPGALATLHALSNGEDNLYEQPEQVLELPQPSPVRPTEMRQQPLRVVTSFQPPSTNGVSFSPNPNRQSLADLTKLEIPSPGGFFAGLSPRTRNTWHMVTKSPEAMAPPTSATAEQFYRCPWNIDASAPPVPKLDDVAEHFYRSAMPQSAPVEQVVEVFADDESDDMPTARPVFEHKNSGSSGETIKAPQSPEAEDVPTEIVIDYDPNYARKQQKEALSNLGRTELWLMAQRAYLKAFDEKDDDGTLETIAEAPEAESPKKAQAEPKEPAETEAKQVTPPRKKSVRFSEMNSTLAQPKRLPSKLSRQESAYYRAFQDYVVRTHGTDVFVHQLTRFEALQAQRVSLRETHRNQLLGKYQLSVVPQSAKKRLSTNVVRGDDKITDDLDKLRREKEYEAAKQMAMPTWHVAAMKFLNGGRLVTAPVTKRLARLSHLKPANGGVSRDRARILDLGGQSTCDWAWHCALQYPNTKVYTVTTKAIRQLSNANVPGPPNHRQVAVQRLTRLPFPDNHFDLVYARELHSILKFIGENGEDEWETCLKECMRVLKPGGYLEFSLLDSELMNAGPLGLAKSVEFAFSLKTLGYDPSPSKLWLGRLARAGFQDVRRTWMCLPVGAKRDLHQMPTAPSTNGSGAAARDAMPLMGSSDNIASVCSIVGGWNWERWLLRCEMEKVAGELRLADTVTAGAAMEEAGKCLEGVAAVMEEGRNCRSAFRMLNGYARKPTVGRQTITVALAE</sequence>
<feature type="region of interest" description="Disordered" evidence="2">
    <location>
        <begin position="421"/>
        <end position="445"/>
    </location>
</feature>
<dbReference type="Proteomes" id="UP000029964">
    <property type="component" value="Unassembled WGS sequence"/>
</dbReference>
<evidence type="ECO:0000259" key="3">
    <source>
        <dbReference type="Pfam" id="PF08241"/>
    </source>
</evidence>
<dbReference type="Pfam" id="PF08241">
    <property type="entry name" value="Methyltransf_11"/>
    <property type="match status" value="1"/>
</dbReference>
<dbReference type="PANTHER" id="PTHR43591">
    <property type="entry name" value="METHYLTRANSFERASE"/>
    <property type="match status" value="1"/>
</dbReference>
<keyword evidence="5" id="KW-1185">Reference proteome</keyword>
<evidence type="ECO:0000313" key="4">
    <source>
        <dbReference type="EMBL" id="KFH43622.1"/>
    </source>
</evidence>
<dbReference type="STRING" id="857340.A0A086T2P0"/>
<reference evidence="5" key="1">
    <citation type="journal article" date="2014" name="Genome Announc.">
        <title>Genome sequence and annotation of Acremonium chrysogenum, producer of the beta-lactam antibiotic cephalosporin C.</title>
        <authorList>
            <person name="Terfehr D."/>
            <person name="Dahlmann T.A."/>
            <person name="Specht T."/>
            <person name="Zadra I."/>
            <person name="Kuernsteiner H."/>
            <person name="Kueck U."/>
        </authorList>
    </citation>
    <scope>NUCLEOTIDE SEQUENCE [LARGE SCALE GENOMIC DNA]</scope>
    <source>
        <strain evidence="5">ATCC 11550 / CBS 779.69 / DSM 880 / IAM 14645 / JCM 23072 / IMI 49137</strain>
    </source>
</reference>
<dbReference type="PANTHER" id="PTHR43591:SF92">
    <property type="entry name" value="METHYLTRANSFERASE TYPE 11 DOMAIN-CONTAINING PROTEIN"/>
    <property type="match status" value="1"/>
</dbReference>
<dbReference type="GO" id="GO:0008757">
    <property type="term" value="F:S-adenosylmethionine-dependent methyltransferase activity"/>
    <property type="evidence" value="ECO:0007669"/>
    <property type="project" value="InterPro"/>
</dbReference>
<evidence type="ECO:0000256" key="2">
    <source>
        <dbReference type="SAM" id="MobiDB-lite"/>
    </source>
</evidence>
<feature type="compositionally biased region" description="Low complexity" evidence="2">
    <location>
        <begin position="76"/>
        <end position="99"/>
    </location>
</feature>
<dbReference type="InterPro" id="IPR029063">
    <property type="entry name" value="SAM-dependent_MTases_sf"/>
</dbReference>
<dbReference type="Gene3D" id="3.40.50.150">
    <property type="entry name" value="Vaccinia Virus protein VP39"/>
    <property type="match status" value="1"/>
</dbReference>
<feature type="region of interest" description="Disordered" evidence="2">
    <location>
        <begin position="62"/>
        <end position="248"/>
    </location>
</feature>
<feature type="compositionally biased region" description="Acidic residues" evidence="2">
    <location>
        <begin position="112"/>
        <end position="124"/>
    </location>
</feature>
<feature type="region of interest" description="Disordered" evidence="2">
    <location>
        <begin position="499"/>
        <end position="551"/>
    </location>
</feature>
<protein>
    <recommendedName>
        <fullName evidence="3">Methyltransferase type 11 domain-containing protein</fullName>
    </recommendedName>
</protein>